<dbReference type="AlphaFoldDB" id="A0A0F8ZCV1"/>
<accession>A0A0F8ZCV1</accession>
<protein>
    <submittedName>
        <fullName evidence="1">Uncharacterized protein</fullName>
    </submittedName>
</protein>
<sequence length="41" mass="4301">MGMGMVMVIAVGDAEAAPESFLEGRLSKKAKDKFEDALSGL</sequence>
<name>A0A0F8ZCV1_9ZZZZ</name>
<dbReference type="EMBL" id="LAZR01052072">
    <property type="protein sequence ID" value="KKK83765.1"/>
    <property type="molecule type" value="Genomic_DNA"/>
</dbReference>
<comment type="caution">
    <text evidence="1">The sequence shown here is derived from an EMBL/GenBank/DDBJ whole genome shotgun (WGS) entry which is preliminary data.</text>
</comment>
<proteinExistence type="predicted"/>
<gene>
    <name evidence="1" type="ORF">LCGC14_2790110</name>
</gene>
<organism evidence="1">
    <name type="scientific">marine sediment metagenome</name>
    <dbReference type="NCBI Taxonomy" id="412755"/>
    <lineage>
        <taxon>unclassified sequences</taxon>
        <taxon>metagenomes</taxon>
        <taxon>ecological metagenomes</taxon>
    </lineage>
</organism>
<evidence type="ECO:0000313" key="1">
    <source>
        <dbReference type="EMBL" id="KKK83765.1"/>
    </source>
</evidence>
<reference evidence="1" key="1">
    <citation type="journal article" date="2015" name="Nature">
        <title>Complex archaea that bridge the gap between prokaryotes and eukaryotes.</title>
        <authorList>
            <person name="Spang A."/>
            <person name="Saw J.H."/>
            <person name="Jorgensen S.L."/>
            <person name="Zaremba-Niedzwiedzka K."/>
            <person name="Martijn J."/>
            <person name="Lind A.E."/>
            <person name="van Eijk R."/>
            <person name="Schleper C."/>
            <person name="Guy L."/>
            <person name="Ettema T.J."/>
        </authorList>
    </citation>
    <scope>NUCLEOTIDE SEQUENCE</scope>
</reference>